<dbReference type="PANTHER" id="PTHR30487">
    <property type="entry name" value="TYPE 4 PREPILIN-LIKE PROTEINS LEADER PEPTIDE-PROCESSING ENZYME"/>
    <property type="match status" value="1"/>
</dbReference>
<keyword evidence="5 7" id="KW-1133">Transmembrane helix</keyword>
<dbReference type="Gene3D" id="1.20.120.1220">
    <property type="match status" value="1"/>
</dbReference>
<feature type="transmembrane region" description="Helical" evidence="7">
    <location>
        <begin position="123"/>
        <end position="144"/>
    </location>
</feature>
<dbReference type="GO" id="GO:0005886">
    <property type="term" value="C:plasma membrane"/>
    <property type="evidence" value="ECO:0007669"/>
    <property type="project" value="UniProtKB-SubCell"/>
</dbReference>
<evidence type="ECO:0000256" key="3">
    <source>
        <dbReference type="ARBA" id="ARBA00022475"/>
    </source>
</evidence>
<evidence type="ECO:0000256" key="5">
    <source>
        <dbReference type="ARBA" id="ARBA00022989"/>
    </source>
</evidence>
<dbReference type="AlphaFoldDB" id="A0A124G0F0"/>
<evidence type="ECO:0000256" key="7">
    <source>
        <dbReference type="SAM" id="Phobius"/>
    </source>
</evidence>
<keyword evidence="4 7" id="KW-0812">Transmembrane</keyword>
<proteinExistence type="inferred from homology"/>
<evidence type="ECO:0000259" key="8">
    <source>
        <dbReference type="Pfam" id="PF01478"/>
    </source>
</evidence>
<feature type="transmembrane region" description="Helical" evidence="7">
    <location>
        <begin position="200"/>
        <end position="227"/>
    </location>
</feature>
<feature type="transmembrane region" description="Helical" evidence="7">
    <location>
        <begin position="239"/>
        <end position="257"/>
    </location>
</feature>
<evidence type="ECO:0000256" key="2">
    <source>
        <dbReference type="ARBA" id="ARBA00005801"/>
    </source>
</evidence>
<evidence type="ECO:0000313" key="10">
    <source>
        <dbReference type="EMBL" id="KUK87222.1"/>
    </source>
</evidence>
<dbReference type="InterPro" id="IPR010627">
    <property type="entry name" value="Prepilin_pept_A24_N"/>
</dbReference>
<comment type="caution">
    <text evidence="10">The sequence shown here is derived from an EMBL/GenBank/DDBJ whole genome shotgun (WGS) entry which is preliminary data.</text>
</comment>
<evidence type="ECO:0000259" key="9">
    <source>
        <dbReference type="Pfam" id="PF06750"/>
    </source>
</evidence>
<dbReference type="Proteomes" id="UP000053467">
    <property type="component" value="Unassembled WGS sequence"/>
</dbReference>
<protein>
    <submittedName>
        <fullName evidence="10">Type 4 prepilin-like proteins leader peptide-processing enzyme</fullName>
    </submittedName>
</protein>
<gene>
    <name evidence="10" type="ORF">XE03_0830</name>
</gene>
<dbReference type="PANTHER" id="PTHR30487:SF0">
    <property type="entry name" value="PREPILIN LEADER PEPTIDASE_N-METHYLTRANSFERASE-RELATED"/>
    <property type="match status" value="1"/>
</dbReference>
<evidence type="ECO:0000256" key="1">
    <source>
        <dbReference type="ARBA" id="ARBA00004651"/>
    </source>
</evidence>
<feature type="transmembrane region" description="Helical" evidence="7">
    <location>
        <begin position="74"/>
        <end position="92"/>
    </location>
</feature>
<dbReference type="Pfam" id="PF01478">
    <property type="entry name" value="Peptidase_A24"/>
    <property type="match status" value="1"/>
</dbReference>
<comment type="similarity">
    <text evidence="2">Belongs to the peptidase A24 family.</text>
</comment>
<feature type="transmembrane region" description="Helical" evidence="7">
    <location>
        <begin position="98"/>
        <end position="116"/>
    </location>
</feature>
<comment type="subcellular location">
    <subcellularLocation>
        <location evidence="1">Cell membrane</location>
        <topology evidence="1">Multi-pass membrane protein</topology>
    </subcellularLocation>
</comment>
<evidence type="ECO:0000256" key="4">
    <source>
        <dbReference type="ARBA" id="ARBA00022692"/>
    </source>
</evidence>
<sequence length="261" mass="30504">MIFYYYFIIFIFGLVFGSFFNVLIYRIPEKKSIVFPSSFCPVCKKSIKWYDNIPLISYILLKGRCRYCKTKISMIYPVVEFLTGILFVTIFMKIGLNLASVIYIFIFSTLLVNSFIDIKTKNLYVKIFILPTIIYLIYNSLFYFKIVEENFILKETLLNFRESIIGFLVGGLFLFAVRFLSNKIMKREGMGEGDIYVSAFIGLFLGYPLIFYVFIIAGILGIVSYLLYYKKIKDPFIPFVPFLSLGSLTVFFIFEILRGLY</sequence>
<feature type="domain" description="Prepilin type IV endopeptidase peptidase" evidence="8">
    <location>
        <begin position="104"/>
        <end position="223"/>
    </location>
</feature>
<dbReference type="GO" id="GO:0006465">
    <property type="term" value="P:signal peptide processing"/>
    <property type="evidence" value="ECO:0007669"/>
    <property type="project" value="TreeGrafter"/>
</dbReference>
<dbReference type="InterPro" id="IPR000045">
    <property type="entry name" value="Prepilin_IV_endopep_pep"/>
</dbReference>
<dbReference type="GO" id="GO:0004190">
    <property type="term" value="F:aspartic-type endopeptidase activity"/>
    <property type="evidence" value="ECO:0007669"/>
    <property type="project" value="InterPro"/>
</dbReference>
<keyword evidence="3" id="KW-1003">Cell membrane</keyword>
<feature type="transmembrane region" description="Helical" evidence="7">
    <location>
        <begin position="164"/>
        <end position="180"/>
    </location>
</feature>
<dbReference type="Pfam" id="PF06750">
    <property type="entry name" value="A24_N_bact"/>
    <property type="match status" value="1"/>
</dbReference>
<dbReference type="InterPro" id="IPR050882">
    <property type="entry name" value="Prepilin_peptidase/N-MTase"/>
</dbReference>
<reference evidence="11" key="1">
    <citation type="journal article" date="2015" name="MBio">
        <title>Genome-Resolved Metagenomic Analysis Reveals Roles for Candidate Phyla and Other Microbial Community Members in Biogeochemical Transformations in Oil Reservoirs.</title>
        <authorList>
            <person name="Hu P."/>
            <person name="Tom L."/>
            <person name="Singh A."/>
            <person name="Thomas B.C."/>
            <person name="Baker B.J."/>
            <person name="Piceno Y.M."/>
            <person name="Andersen G.L."/>
            <person name="Banfield J.F."/>
        </authorList>
    </citation>
    <scope>NUCLEOTIDE SEQUENCE [LARGE SCALE GENOMIC DNA]</scope>
</reference>
<dbReference type="EMBL" id="LGGX01000006">
    <property type="protein sequence ID" value="KUK87222.1"/>
    <property type="molecule type" value="Genomic_DNA"/>
</dbReference>
<feature type="transmembrane region" description="Helical" evidence="7">
    <location>
        <begin position="6"/>
        <end position="25"/>
    </location>
</feature>
<organism evidence="10 11">
    <name type="scientific">candidate division TA06 bacterium 34_109</name>
    <dbReference type="NCBI Taxonomy" id="1635277"/>
    <lineage>
        <taxon>Bacteria</taxon>
        <taxon>Bacteria division TA06</taxon>
    </lineage>
</organism>
<name>A0A124G0F0_UNCT6</name>
<feature type="domain" description="Prepilin peptidase A24 N-terminal" evidence="9">
    <location>
        <begin position="11"/>
        <end position="93"/>
    </location>
</feature>
<dbReference type="PATRIC" id="fig|1635277.3.peg.566"/>
<keyword evidence="6 7" id="KW-0472">Membrane</keyword>
<evidence type="ECO:0000313" key="11">
    <source>
        <dbReference type="Proteomes" id="UP000053467"/>
    </source>
</evidence>
<evidence type="ECO:0000256" key="6">
    <source>
        <dbReference type="ARBA" id="ARBA00023136"/>
    </source>
</evidence>
<accession>A0A124G0F0</accession>